<feature type="compositionally biased region" description="Basic and acidic residues" evidence="11">
    <location>
        <begin position="92"/>
        <end position="102"/>
    </location>
</feature>
<keyword evidence="8 10" id="KW-0010">Activator</keyword>
<organismHost>
    <name type="scientific">Homo sapiens</name>
    <name type="common">Human</name>
    <dbReference type="NCBI Taxonomy" id="9606"/>
</organismHost>
<proteinExistence type="inferred from homology"/>
<evidence type="ECO:0000256" key="6">
    <source>
        <dbReference type="ARBA" id="ARBA00022884"/>
    </source>
</evidence>
<keyword evidence="4 10" id="KW-1048">Host nucleus</keyword>
<reference evidence="12 13" key="1">
    <citation type="journal article" date="2011" name="AIDS Res. Hum. Retroviruses">
        <title>Molecular Characterization of HIV Type 1 Strains from Newly Diagnosed Patients in Cyprus (2007-2009) Recovers Multiple Clades Including Unique Recombinant Strains and Lack of Transmitted Drug Resistance.</title>
        <authorList>
            <person name="Kousiappa I."/>
            <person name="Achilleos C."/>
            <person name="Hezka J."/>
            <person name="Lazarou Y."/>
            <person name="Othonos K."/>
            <person name="Demetriades I."/>
            <person name="Kostrikis L.G."/>
        </authorList>
    </citation>
    <scope>NUCLEOTIDE SEQUENCE [LARGE SCALE GENOMIC DNA]</scope>
    <source>
        <strain evidence="12">CY202</strain>
    </source>
</reference>
<evidence type="ECO:0000256" key="10">
    <source>
        <dbReference type="RuleBase" id="RU003311"/>
    </source>
</evidence>
<keyword evidence="6 10" id="KW-0694">RNA-binding</keyword>
<gene>
    <name evidence="12" type="primary">tat</name>
</gene>
<feature type="compositionally biased region" description="Basic residues" evidence="11">
    <location>
        <begin position="48"/>
        <end position="57"/>
    </location>
</feature>
<comment type="similarity">
    <text evidence="2 10">Belongs to the lentiviruses Tat family.</text>
</comment>
<evidence type="ECO:0000256" key="5">
    <source>
        <dbReference type="ARBA" id="ARBA00022581"/>
    </source>
</evidence>
<evidence type="ECO:0000256" key="1">
    <source>
        <dbReference type="ARBA" id="ARBA00004307"/>
    </source>
</evidence>
<dbReference type="Gene3D" id="4.10.20.10">
    <property type="entry name" value="Tat domain"/>
    <property type="match status" value="1"/>
</dbReference>
<dbReference type="EMBL" id="JF683754">
    <property type="protein sequence ID" value="AEB52590.1"/>
    <property type="molecule type" value="Genomic_DNA"/>
</dbReference>
<dbReference type="GO" id="GO:0050434">
    <property type="term" value="P:positive regulation of viral transcription"/>
    <property type="evidence" value="ECO:0007669"/>
    <property type="project" value="InterPro"/>
</dbReference>
<name>F5CFC6_HV1</name>
<evidence type="ECO:0000256" key="9">
    <source>
        <dbReference type="ARBA" id="ARBA00023163"/>
    </source>
</evidence>
<evidence type="ECO:0000256" key="8">
    <source>
        <dbReference type="ARBA" id="ARBA00023159"/>
    </source>
</evidence>
<protein>
    <recommendedName>
        <fullName evidence="3 10">Protein Tat</fullName>
    </recommendedName>
</protein>
<dbReference type="GO" id="GO:0003723">
    <property type="term" value="F:RNA binding"/>
    <property type="evidence" value="ECO:0007669"/>
    <property type="project" value="UniProtKB-KW"/>
</dbReference>
<accession>F5CFC6</accession>
<sequence length="102" mass="11977">MEPADPSLEAWQHPGSQHKTPCTPRYCKACCYHCQKCFTEKTLGIFYGRKKRRQRRRTPQDSWTHQEHLPKQRPTSQQRGDPTGPKKSKKKVEREAETDPVD</sequence>
<evidence type="ECO:0000313" key="12">
    <source>
        <dbReference type="EMBL" id="AEB52590.1"/>
    </source>
</evidence>
<keyword evidence="9 10" id="KW-0804">Transcription</keyword>
<dbReference type="Proteomes" id="UP000139495">
    <property type="component" value="Genome"/>
</dbReference>
<evidence type="ECO:0000313" key="13">
    <source>
        <dbReference type="Proteomes" id="UP000139495"/>
    </source>
</evidence>
<feature type="region of interest" description="Disordered" evidence="11">
    <location>
        <begin position="48"/>
        <end position="102"/>
    </location>
</feature>
<keyword evidence="7 10" id="KW-0805">Transcription regulation</keyword>
<evidence type="ECO:0000256" key="11">
    <source>
        <dbReference type="SAM" id="MobiDB-lite"/>
    </source>
</evidence>
<comment type="subcellular location">
    <subcellularLocation>
        <location evidence="1 10">Host nucleus</location>
        <location evidence="1 10">Host nucleolus</location>
    </subcellularLocation>
</comment>
<dbReference type="GO" id="GO:0044196">
    <property type="term" value="C:host cell nucleolus"/>
    <property type="evidence" value="ECO:0007669"/>
    <property type="project" value="UniProtKB-SubCell"/>
</dbReference>
<dbReference type="InterPro" id="IPR001831">
    <property type="entry name" value="IV_Tat"/>
</dbReference>
<evidence type="ECO:0000256" key="3">
    <source>
        <dbReference type="ARBA" id="ARBA00022376"/>
    </source>
</evidence>
<evidence type="ECO:0000256" key="4">
    <source>
        <dbReference type="ARBA" id="ARBA00022562"/>
    </source>
</evidence>
<dbReference type="Pfam" id="PF00539">
    <property type="entry name" value="Tat"/>
    <property type="match status" value="1"/>
</dbReference>
<organism evidence="12 13">
    <name type="scientific">Human immunodeficiency virus type 1</name>
    <name type="common">HIV-1</name>
    <dbReference type="NCBI Taxonomy" id="11676"/>
    <lineage>
        <taxon>Viruses</taxon>
        <taxon>Riboviria</taxon>
        <taxon>Pararnavirae</taxon>
        <taxon>Artverviricota</taxon>
        <taxon>Revtraviricetes</taxon>
        <taxon>Ortervirales</taxon>
        <taxon>Retroviridae</taxon>
        <taxon>Orthoretrovirinae</taxon>
        <taxon>Lentivirus</taxon>
        <taxon>Lentivirus humimdef1</taxon>
    </lineage>
</organism>
<evidence type="ECO:0000256" key="7">
    <source>
        <dbReference type="ARBA" id="ARBA00023015"/>
    </source>
</evidence>
<evidence type="ECO:0000256" key="2">
    <source>
        <dbReference type="ARBA" id="ARBA00009398"/>
    </source>
</evidence>
<feature type="region of interest" description="Disordered" evidence="11">
    <location>
        <begin position="1"/>
        <end position="21"/>
    </location>
</feature>
<keyword evidence="5" id="KW-0945">Host-virus interaction</keyword>
<dbReference type="GO" id="GO:0001070">
    <property type="term" value="F:RNA-binding transcription regulator activity"/>
    <property type="evidence" value="ECO:0007669"/>
    <property type="project" value="InterPro"/>
</dbReference>
<dbReference type="PRINTS" id="PR00055">
    <property type="entry name" value="HIVTATDOMAIN"/>
</dbReference>
<dbReference type="InterPro" id="IPR036963">
    <property type="entry name" value="Tat_dom_sf"/>
</dbReference>